<dbReference type="EMBL" id="JAMSHJ010000001">
    <property type="protein sequence ID" value="KAI5440619.1"/>
    <property type="molecule type" value="Genomic_DNA"/>
</dbReference>
<sequence length="101" mass="11537">MVFIFNYNILVSLLRMKLKPFIFMFFLFTLALISAMAIDPSKDDDQFGWRNWGGWSSIGRRGNSGGVAKGKGEHTKKEKDNKSSRHIGGDWDLRGTRSWGH</sequence>
<organism evidence="2 3">
    <name type="scientific">Pisum sativum</name>
    <name type="common">Garden pea</name>
    <name type="synonym">Lathyrus oleraceus</name>
    <dbReference type="NCBI Taxonomy" id="3888"/>
    <lineage>
        <taxon>Eukaryota</taxon>
        <taxon>Viridiplantae</taxon>
        <taxon>Streptophyta</taxon>
        <taxon>Embryophyta</taxon>
        <taxon>Tracheophyta</taxon>
        <taxon>Spermatophyta</taxon>
        <taxon>Magnoliopsida</taxon>
        <taxon>eudicotyledons</taxon>
        <taxon>Gunneridae</taxon>
        <taxon>Pentapetalae</taxon>
        <taxon>rosids</taxon>
        <taxon>fabids</taxon>
        <taxon>Fabales</taxon>
        <taxon>Fabaceae</taxon>
        <taxon>Papilionoideae</taxon>
        <taxon>50 kb inversion clade</taxon>
        <taxon>NPAAA clade</taxon>
        <taxon>Hologalegina</taxon>
        <taxon>IRL clade</taxon>
        <taxon>Fabeae</taxon>
        <taxon>Lathyrus</taxon>
    </lineage>
</organism>
<feature type="region of interest" description="Disordered" evidence="1">
    <location>
        <begin position="54"/>
        <end position="101"/>
    </location>
</feature>
<feature type="compositionally biased region" description="Basic and acidic residues" evidence="1">
    <location>
        <begin position="70"/>
        <end position="95"/>
    </location>
</feature>
<reference evidence="2 3" key="1">
    <citation type="journal article" date="2022" name="Nat. Genet.">
        <title>Improved pea reference genome and pan-genome highlight genomic features and evolutionary characteristics.</title>
        <authorList>
            <person name="Yang T."/>
            <person name="Liu R."/>
            <person name="Luo Y."/>
            <person name="Hu S."/>
            <person name="Wang D."/>
            <person name="Wang C."/>
            <person name="Pandey M.K."/>
            <person name="Ge S."/>
            <person name="Xu Q."/>
            <person name="Li N."/>
            <person name="Li G."/>
            <person name="Huang Y."/>
            <person name="Saxena R.K."/>
            <person name="Ji Y."/>
            <person name="Li M."/>
            <person name="Yan X."/>
            <person name="He Y."/>
            <person name="Liu Y."/>
            <person name="Wang X."/>
            <person name="Xiang C."/>
            <person name="Varshney R.K."/>
            <person name="Ding H."/>
            <person name="Gao S."/>
            <person name="Zong X."/>
        </authorList>
    </citation>
    <scope>NUCLEOTIDE SEQUENCE [LARGE SCALE GENOMIC DNA]</scope>
    <source>
        <strain evidence="2 3">cv. Zhongwan 6</strain>
    </source>
</reference>
<comment type="caution">
    <text evidence="2">The sequence shown here is derived from an EMBL/GenBank/DDBJ whole genome shotgun (WGS) entry which is preliminary data.</text>
</comment>
<dbReference type="Gramene" id="Psat01G0019400-T1">
    <property type="protein sequence ID" value="KAI5440619.1"/>
    <property type="gene ID" value="KIW84_010194"/>
</dbReference>
<evidence type="ECO:0000313" key="3">
    <source>
        <dbReference type="Proteomes" id="UP001058974"/>
    </source>
</evidence>
<evidence type="ECO:0000313" key="2">
    <source>
        <dbReference type="EMBL" id="KAI5440619.1"/>
    </source>
</evidence>
<name>A0A9D5BDV3_PEA</name>
<dbReference type="AlphaFoldDB" id="A0A9D5BDV3"/>
<keyword evidence="3" id="KW-1185">Reference proteome</keyword>
<dbReference type="Proteomes" id="UP001058974">
    <property type="component" value="Chromosome 1"/>
</dbReference>
<protein>
    <recommendedName>
        <fullName evidence="4">Glycine-rich protein</fullName>
    </recommendedName>
</protein>
<accession>A0A9D5BDV3</accession>
<evidence type="ECO:0000256" key="1">
    <source>
        <dbReference type="SAM" id="MobiDB-lite"/>
    </source>
</evidence>
<evidence type="ECO:0008006" key="4">
    <source>
        <dbReference type="Google" id="ProtNLM"/>
    </source>
</evidence>
<dbReference type="Gramene" id="Psat1g012280.1">
    <property type="protein sequence ID" value="Psat1g012280.1.cds"/>
    <property type="gene ID" value="Psat1g012280"/>
</dbReference>
<proteinExistence type="predicted"/>
<gene>
    <name evidence="2" type="ORF">KIW84_010194</name>
</gene>